<dbReference type="STRING" id="550447.SAMN05428946_1020"/>
<sequence>MFVARGRSVELHALERLLVLLPDSHEKQNEIQDAVYRAKAGRAGERMVDKYVRLTRIPGPAKVLTDLELEIGPDHIVQIDTVILTPRGAWILEAKLYKGILRYRHNPRRLERVDQNEEITPFPCPIMQLDTQMKGLERWLTDRGIVLPVNGKIAFVSNNLWEGLPDEAPIIPVREVSLYLQQSFDHMRDSMNVSEFNHLVSLLAEEKYRFNPFPLCKRFGINPNDLKRGFLCPVCHARMRFVTERTCRCDDCSVQTAPDYGRAILDWFLLIHPTINNLQLRKFLGLKDKYAATRILALFDLQRVGTSVNTAYTIDPFRGLTNMQLRRRVKVGGTDGR</sequence>
<dbReference type="OrthoDB" id="569879at2"/>
<dbReference type="InterPro" id="IPR011528">
    <property type="entry name" value="NERD"/>
</dbReference>
<dbReference type="EMBL" id="FTPL01000001">
    <property type="protein sequence ID" value="SIT73781.1"/>
    <property type="molecule type" value="Genomic_DNA"/>
</dbReference>
<organism evidence="2 3">
    <name type="scientific">Edaphobacillus lindanitolerans</name>
    <dbReference type="NCBI Taxonomy" id="550447"/>
    <lineage>
        <taxon>Bacteria</taxon>
        <taxon>Bacillati</taxon>
        <taxon>Bacillota</taxon>
        <taxon>Bacilli</taxon>
        <taxon>Bacillales</taxon>
        <taxon>Bacillaceae</taxon>
        <taxon>Edaphobacillus</taxon>
    </lineage>
</organism>
<protein>
    <submittedName>
        <fullName evidence="2">Nuclease-related domain-containing protein</fullName>
    </submittedName>
</protein>
<proteinExistence type="predicted"/>
<name>A0A1U7PN72_9BACI</name>
<evidence type="ECO:0000313" key="3">
    <source>
        <dbReference type="Proteomes" id="UP000187550"/>
    </source>
</evidence>
<evidence type="ECO:0000313" key="2">
    <source>
        <dbReference type="EMBL" id="SIT73781.1"/>
    </source>
</evidence>
<dbReference type="Proteomes" id="UP000187550">
    <property type="component" value="Unassembled WGS sequence"/>
</dbReference>
<feature type="domain" description="NERD" evidence="1">
    <location>
        <begin position="40"/>
        <end position="159"/>
    </location>
</feature>
<gene>
    <name evidence="2" type="ORF">SAMN05428946_1020</name>
</gene>
<accession>A0A1U7PN72</accession>
<dbReference type="Pfam" id="PF08378">
    <property type="entry name" value="NERD"/>
    <property type="match status" value="1"/>
</dbReference>
<reference evidence="3" key="1">
    <citation type="submission" date="2017-01" db="EMBL/GenBank/DDBJ databases">
        <authorList>
            <person name="Varghese N."/>
            <person name="Submissions S."/>
        </authorList>
    </citation>
    <scope>NUCLEOTIDE SEQUENCE [LARGE SCALE GENOMIC DNA]</scope>
    <source>
        <strain evidence="3">MNA4</strain>
    </source>
</reference>
<dbReference type="AlphaFoldDB" id="A0A1U7PN72"/>
<keyword evidence="3" id="KW-1185">Reference proteome</keyword>
<dbReference type="RefSeq" id="WP_159438420.1">
    <property type="nucleotide sequence ID" value="NZ_FTPL01000001.1"/>
</dbReference>
<dbReference type="PROSITE" id="PS50965">
    <property type="entry name" value="NERD"/>
    <property type="match status" value="1"/>
</dbReference>
<evidence type="ECO:0000259" key="1">
    <source>
        <dbReference type="PROSITE" id="PS50965"/>
    </source>
</evidence>